<dbReference type="PANTHER" id="PTHR10627:SF76">
    <property type="entry name" value="KH DOMAIN-CONTAINING PROTEIN YLL032C"/>
    <property type="match status" value="1"/>
</dbReference>
<dbReference type="Pfam" id="PF24563">
    <property type="entry name" value="KH_Mug60-KHD4"/>
    <property type="match status" value="1"/>
</dbReference>
<proteinExistence type="predicted"/>
<dbReference type="GO" id="GO:0003729">
    <property type="term" value="F:mRNA binding"/>
    <property type="evidence" value="ECO:0007669"/>
    <property type="project" value="TreeGrafter"/>
</dbReference>
<feature type="compositionally biased region" description="Polar residues" evidence="3">
    <location>
        <begin position="1094"/>
        <end position="1104"/>
    </location>
</feature>
<feature type="region of interest" description="Disordered" evidence="3">
    <location>
        <begin position="991"/>
        <end position="1104"/>
    </location>
</feature>
<feature type="compositionally biased region" description="Low complexity" evidence="3">
    <location>
        <begin position="1050"/>
        <end position="1061"/>
    </location>
</feature>
<evidence type="ECO:0000256" key="3">
    <source>
        <dbReference type="SAM" id="MobiDB-lite"/>
    </source>
</evidence>
<accession>A0A0C9N4J1</accession>
<keyword evidence="2" id="KW-0694">RNA-binding</keyword>
<dbReference type="AlphaFoldDB" id="A0A0C9N4J1"/>
<feature type="region of interest" description="Disordered" evidence="3">
    <location>
        <begin position="1116"/>
        <end position="1160"/>
    </location>
</feature>
<evidence type="ECO:0000313" key="6">
    <source>
        <dbReference type="Proteomes" id="UP000053815"/>
    </source>
</evidence>
<gene>
    <name evidence="5" type="ORF">MAM1_0271c09033</name>
</gene>
<dbReference type="InterPro" id="IPR036612">
    <property type="entry name" value="KH_dom_type_1_sf"/>
</dbReference>
<dbReference type="InterPro" id="IPR056553">
    <property type="entry name" value="KH_Mug60-KHD4"/>
</dbReference>
<evidence type="ECO:0000256" key="1">
    <source>
        <dbReference type="ARBA" id="ARBA00022737"/>
    </source>
</evidence>
<feature type="region of interest" description="Disordered" evidence="3">
    <location>
        <begin position="837"/>
        <end position="867"/>
    </location>
</feature>
<keyword evidence="1" id="KW-0677">Repeat</keyword>
<name>A0A0C9N4J1_9FUNG</name>
<dbReference type="PANTHER" id="PTHR10627">
    <property type="entry name" value="SCP160"/>
    <property type="match status" value="1"/>
</dbReference>
<feature type="compositionally biased region" description="Polar residues" evidence="3">
    <location>
        <begin position="1062"/>
        <end position="1087"/>
    </location>
</feature>
<dbReference type="SMART" id="SM00322">
    <property type="entry name" value="KH"/>
    <property type="match status" value="3"/>
</dbReference>
<dbReference type="Gene3D" id="3.30.1370.10">
    <property type="entry name" value="K Homology domain, type 1"/>
    <property type="match status" value="2"/>
</dbReference>
<dbReference type="Proteomes" id="UP000053815">
    <property type="component" value="Unassembled WGS sequence"/>
</dbReference>
<organism evidence="5">
    <name type="scientific">Mucor ambiguus</name>
    <dbReference type="NCBI Taxonomy" id="91626"/>
    <lineage>
        <taxon>Eukaryota</taxon>
        <taxon>Fungi</taxon>
        <taxon>Fungi incertae sedis</taxon>
        <taxon>Mucoromycota</taxon>
        <taxon>Mucoromycotina</taxon>
        <taxon>Mucoromycetes</taxon>
        <taxon>Mucorales</taxon>
        <taxon>Mucorineae</taxon>
        <taxon>Mucoraceae</taxon>
        <taxon>Mucor</taxon>
    </lineage>
</organism>
<dbReference type="Pfam" id="PF00013">
    <property type="entry name" value="KH_1"/>
    <property type="match status" value="1"/>
</dbReference>
<dbReference type="GO" id="GO:0005737">
    <property type="term" value="C:cytoplasm"/>
    <property type="evidence" value="ECO:0007669"/>
    <property type="project" value="TreeGrafter"/>
</dbReference>
<feature type="domain" description="K Homology" evidence="4">
    <location>
        <begin position="179"/>
        <end position="264"/>
    </location>
</feature>
<feature type="compositionally biased region" description="Polar residues" evidence="3">
    <location>
        <begin position="916"/>
        <end position="927"/>
    </location>
</feature>
<protein>
    <submittedName>
        <fullName evidence="5">Cytoplasmic protein</fullName>
    </submittedName>
</protein>
<feature type="domain" description="K Homology" evidence="4">
    <location>
        <begin position="490"/>
        <end position="570"/>
    </location>
</feature>
<feature type="domain" description="K Homology" evidence="4">
    <location>
        <begin position="419"/>
        <end position="488"/>
    </location>
</feature>
<dbReference type="InterPro" id="IPR004087">
    <property type="entry name" value="KH_dom"/>
</dbReference>
<reference evidence="5" key="1">
    <citation type="submission" date="2014-09" db="EMBL/GenBank/DDBJ databases">
        <title>Draft genome sequence of an oleaginous Mucoromycotina fungus Mucor ambiguus NBRC6742.</title>
        <authorList>
            <person name="Takeda I."/>
            <person name="Yamane N."/>
            <person name="Morita T."/>
            <person name="Tamano K."/>
            <person name="Machida M."/>
            <person name="Baker S."/>
            <person name="Koike H."/>
        </authorList>
    </citation>
    <scope>NUCLEOTIDE SEQUENCE</scope>
    <source>
        <strain evidence="5">NBRC 6742</strain>
    </source>
</reference>
<dbReference type="OrthoDB" id="271862at2759"/>
<dbReference type="STRING" id="91626.A0A0C9N4J1"/>
<dbReference type="InterPro" id="IPR004088">
    <property type="entry name" value="KH_dom_type_1"/>
</dbReference>
<dbReference type="SUPFAM" id="SSF54791">
    <property type="entry name" value="Eukaryotic type KH-domain (KH-domain type I)"/>
    <property type="match status" value="2"/>
</dbReference>
<evidence type="ECO:0000313" key="5">
    <source>
        <dbReference type="EMBL" id="GAN09503.1"/>
    </source>
</evidence>
<evidence type="ECO:0000256" key="2">
    <source>
        <dbReference type="PROSITE-ProRule" id="PRU00117"/>
    </source>
</evidence>
<sequence length="1160" mass="128755">MAALSFSYAPPISGQYTQYITDDEESSIVSNLQEQCQKIMTARNCQISVMTTKNTTFNNTTSTTTTTSNNNTTNTDVNLSLTGSAQSLMEARGDLLSKCPLEIKLTLQLPPTTNLSQLTEHFAKLEHELTTKISITPEKSDVSSLVSDNPVYINIIGTPTQVELCRVRVLVVLDDILKSFKTEVVRLPLRLQYLICGRKRAGLLPIIEETSTNIYFPSPFTDAVDTTTSNAVETDQDETQPAIYITGEPNHVSRVKDMLNKLAVQKAKSMYHKDTALYARKIDWLLLHRRDELRKIMHDNGAYIEFPPIGSGDNRVTVYAENRVNAERTLRALNFQACNIYEACFYFNNRDGAIYDPSGAHTFFDSTSNLSSLVSQLSQVSGSEVIYKTDPGCVEVLGAERAIRNVYQRLQEMQFLQVFHQYTIFRVESSNEQRDFISGKKNGKINKIMKTSGAKIRFMPFINEYNFIIEVESTSFTKALDGLTLLQEELPAEISFYVPESYHKRIIGVGGKNIQRIMKKYGVYVKFSNTEEFASLGGYYNNQDNVVARTPMKNQINLDNLRHAVMELIHPKDRDYITENIQIPFNLHRDLIHDYQNTFIAEELIKKTNTHVLWPDAELASNTVELLGPEAHMPLAFKMMESIVPEAYDLRVPDGGAAFKDAISNGLFQEQVVSRLHQEYDVSVETGDNFIRLNMSRDKVLDVLHGALTIVIDYLKSQQVTLNENINNADALYAIVEKKLALSATRKTIMSSSNASSSLLDASSLLKQHQPTAQSIIGNQPSVSMMRSSNDAVYTAPMGSSSNTHSNNVTPPQAYHFFNFQQHDSMPMDTSSNWAPLNSSHMPQQQQPMPSATTASTPVHTNGSGSDNNIRAIFDAPMDLTEQERAVLSNYRYQRMSMPPSANFGFPQAVPAAPTNTDIWSTPSQIPTATSSRRSTASFSTSGMTSPPQSRHSVGSKYGSNAGNDLNLRRYNEGTNNAFYPAPMVHGHMSAAPSSANTGVGSGAGPSTVAGDFNPYNDATSTSGSLKSSQSMPEPMLESHFNAGRSTFHQQQQASQQQQQQTSPRSFHASHQQGFNQLNLGNYRQSNPGGGFVSRNTPPSHDQFFNTNEEVSVVQSMLGNLSTNDTTTFDTRRPPPSSSTSNNDYDNKNKGSRPPPGIDI</sequence>
<evidence type="ECO:0000259" key="4">
    <source>
        <dbReference type="SMART" id="SM00322"/>
    </source>
</evidence>
<dbReference type="CDD" id="cd22453">
    <property type="entry name" value="KH-I_MUG60_like"/>
    <property type="match status" value="1"/>
</dbReference>
<keyword evidence="6" id="KW-1185">Reference proteome</keyword>
<feature type="compositionally biased region" description="Low complexity" evidence="3">
    <location>
        <begin position="928"/>
        <end position="942"/>
    </location>
</feature>
<feature type="compositionally biased region" description="Low complexity" evidence="3">
    <location>
        <begin position="1021"/>
        <end position="1031"/>
    </location>
</feature>
<dbReference type="EMBL" id="DF836560">
    <property type="protein sequence ID" value="GAN09503.1"/>
    <property type="molecule type" value="Genomic_DNA"/>
</dbReference>
<dbReference type="PROSITE" id="PS50084">
    <property type="entry name" value="KH_TYPE_1"/>
    <property type="match status" value="1"/>
</dbReference>
<feature type="compositionally biased region" description="Polar residues" evidence="3">
    <location>
        <begin position="851"/>
        <end position="867"/>
    </location>
</feature>
<feature type="region of interest" description="Disordered" evidence="3">
    <location>
        <begin position="916"/>
        <end position="970"/>
    </location>
</feature>
<feature type="compositionally biased region" description="Polar residues" evidence="3">
    <location>
        <begin position="943"/>
        <end position="964"/>
    </location>
</feature>